<dbReference type="AlphaFoldDB" id="A0A814FB10"/>
<feature type="transmembrane region" description="Helical" evidence="9">
    <location>
        <begin position="255"/>
        <end position="277"/>
    </location>
</feature>
<comment type="caution">
    <text evidence="11">The sequence shown here is derived from an EMBL/GenBank/DDBJ whole genome shotgun (WGS) entry which is preliminary data.</text>
</comment>
<evidence type="ECO:0000313" key="12">
    <source>
        <dbReference type="Proteomes" id="UP000663889"/>
    </source>
</evidence>
<evidence type="ECO:0000256" key="5">
    <source>
        <dbReference type="ARBA" id="ARBA00023136"/>
    </source>
</evidence>
<feature type="transmembrane region" description="Helical" evidence="9">
    <location>
        <begin position="683"/>
        <end position="707"/>
    </location>
</feature>
<feature type="region of interest" description="Disordered" evidence="8">
    <location>
        <begin position="55"/>
        <end position="98"/>
    </location>
</feature>
<evidence type="ECO:0000256" key="3">
    <source>
        <dbReference type="ARBA" id="ARBA00022989"/>
    </source>
</evidence>
<evidence type="ECO:0000313" key="11">
    <source>
        <dbReference type="EMBL" id="CAF0980431.1"/>
    </source>
</evidence>
<dbReference type="PRINTS" id="PR00237">
    <property type="entry name" value="GPCRRHODOPSN"/>
</dbReference>
<feature type="compositionally biased region" description="Low complexity" evidence="8">
    <location>
        <begin position="75"/>
        <end position="86"/>
    </location>
</feature>
<reference evidence="11" key="1">
    <citation type="submission" date="2021-02" db="EMBL/GenBank/DDBJ databases">
        <authorList>
            <person name="Nowell W R."/>
        </authorList>
    </citation>
    <scope>NUCLEOTIDE SEQUENCE</scope>
</reference>
<dbReference type="InterPro" id="IPR000276">
    <property type="entry name" value="GPCR_Rhodpsn"/>
</dbReference>
<evidence type="ECO:0000256" key="1">
    <source>
        <dbReference type="ARBA" id="ARBA00004141"/>
    </source>
</evidence>
<gene>
    <name evidence="11" type="ORF">SEV965_LOCUS9726</name>
</gene>
<sequence>MSSRAVRKTAGHTTEDDLAQVLQKVGLDKHDSDNESDLITRVTDHRRNVFEMLVDEDDDDNNDEKTTVDDDNQLNDDVQQQQSTTSKTKRKRKIKKKNNQIQKIDQNNDDNDFFIESNEFQQEPIATSTISKELFSNLLSVDNRFLNPLNEMKKKFGSNIVEQIERENNLSTQAAAAATILAQRNRRAYPMLQQRPTTRLAKQNAFIVPKLGWPSYFKFVETSTIISTTLTLSVKYPSYYHQFRIIHNILVKISFPYIFLIASIGFITNTSTIVLLSKHSITKNLKNKWTLIALALSDLLFNIALIIRGIHDIVKGNSDHLCLIISFLSHLAELLSACYTVSFTIQRYLAVRYPFKTAVHRRSSPFISLLFIFILSLIFCFMLSYKNTYVDCHEELQLGWFIADAFISFVIPFSIILIFNILIVNFIRQHSRSPINIQSTLLRKKKKLKTKDRIFHQDDTFDTEKNTRNVSGTYIHTDETQNIEIKFKKEDQLPSLEMKYQQRQPSISLSFNRTHSDKSPNRPHFRSRFRRSGLSKLTSHVYKNPISHSFSYGLSRKSSYQSTDNGFVSTMSTRTYQSIRVSRMLILVSTCFLILNAPAHLFVIALKIYTSIDVPVFNEHIKTDLYQSTRNITISEIVNFVSNNEIHNQTNNTTILSPFQHEGIIEDQITIHLFYMAILLTQLIAYASYSMNFFLYSFCGIAFRTSFKQLINPFRRH</sequence>
<evidence type="ECO:0000256" key="7">
    <source>
        <dbReference type="ARBA" id="ARBA00023224"/>
    </source>
</evidence>
<dbReference type="SUPFAM" id="SSF81321">
    <property type="entry name" value="Family A G protein-coupled receptor-like"/>
    <property type="match status" value="1"/>
</dbReference>
<dbReference type="PROSITE" id="PS50262">
    <property type="entry name" value="G_PROTEIN_RECEP_F1_2"/>
    <property type="match status" value="1"/>
</dbReference>
<dbReference type="InterPro" id="IPR017452">
    <property type="entry name" value="GPCR_Rhodpsn_7TM"/>
</dbReference>
<feature type="domain" description="G-protein coupled receptors family 1 profile" evidence="10">
    <location>
        <begin position="268"/>
        <end position="696"/>
    </location>
</feature>
<evidence type="ECO:0000256" key="4">
    <source>
        <dbReference type="ARBA" id="ARBA00023040"/>
    </source>
</evidence>
<evidence type="ECO:0000259" key="10">
    <source>
        <dbReference type="PROSITE" id="PS50262"/>
    </source>
</evidence>
<feature type="transmembrane region" description="Helical" evidence="9">
    <location>
        <begin position="366"/>
        <end position="385"/>
    </location>
</feature>
<dbReference type="GO" id="GO:0004930">
    <property type="term" value="F:G protein-coupled receptor activity"/>
    <property type="evidence" value="ECO:0007669"/>
    <property type="project" value="UniProtKB-KW"/>
</dbReference>
<name>A0A814FB10_9BILA</name>
<keyword evidence="4" id="KW-0297">G-protein coupled receptor</keyword>
<dbReference type="EMBL" id="CAJNOU010000384">
    <property type="protein sequence ID" value="CAF0980431.1"/>
    <property type="molecule type" value="Genomic_DNA"/>
</dbReference>
<feature type="transmembrane region" description="Helical" evidence="9">
    <location>
        <begin position="405"/>
        <end position="427"/>
    </location>
</feature>
<keyword evidence="2 9" id="KW-0812">Transmembrane</keyword>
<keyword evidence="7" id="KW-0807">Transducer</keyword>
<evidence type="ECO:0000256" key="9">
    <source>
        <dbReference type="SAM" id="Phobius"/>
    </source>
</evidence>
<feature type="transmembrane region" description="Helical" evidence="9">
    <location>
        <begin position="289"/>
        <end position="311"/>
    </location>
</feature>
<dbReference type="Pfam" id="PF00001">
    <property type="entry name" value="7tm_1"/>
    <property type="match status" value="1"/>
</dbReference>
<dbReference type="GO" id="GO:0005886">
    <property type="term" value="C:plasma membrane"/>
    <property type="evidence" value="ECO:0007669"/>
    <property type="project" value="TreeGrafter"/>
</dbReference>
<evidence type="ECO:0000256" key="6">
    <source>
        <dbReference type="ARBA" id="ARBA00023170"/>
    </source>
</evidence>
<feature type="transmembrane region" description="Helical" evidence="9">
    <location>
        <begin position="584"/>
        <end position="609"/>
    </location>
</feature>
<dbReference type="PANTHER" id="PTHR24243">
    <property type="entry name" value="G-PROTEIN COUPLED RECEPTOR"/>
    <property type="match status" value="1"/>
</dbReference>
<evidence type="ECO:0000256" key="8">
    <source>
        <dbReference type="SAM" id="MobiDB-lite"/>
    </source>
</evidence>
<keyword evidence="3 9" id="KW-1133">Transmembrane helix</keyword>
<dbReference type="PANTHER" id="PTHR24243:SF230">
    <property type="entry name" value="G-PROTEIN COUPLED RECEPTORS FAMILY 1 PROFILE DOMAIN-CONTAINING PROTEIN"/>
    <property type="match status" value="1"/>
</dbReference>
<proteinExistence type="predicted"/>
<dbReference type="Proteomes" id="UP000663889">
    <property type="component" value="Unassembled WGS sequence"/>
</dbReference>
<keyword evidence="5 9" id="KW-0472">Membrane</keyword>
<comment type="subcellular location">
    <subcellularLocation>
        <location evidence="1">Membrane</location>
        <topology evidence="1">Multi-pass membrane protein</topology>
    </subcellularLocation>
</comment>
<evidence type="ECO:0000256" key="2">
    <source>
        <dbReference type="ARBA" id="ARBA00022692"/>
    </source>
</evidence>
<feature type="compositionally biased region" description="Basic residues" evidence="8">
    <location>
        <begin position="87"/>
        <end position="98"/>
    </location>
</feature>
<protein>
    <recommendedName>
        <fullName evidence="10">G-protein coupled receptors family 1 profile domain-containing protein</fullName>
    </recommendedName>
</protein>
<dbReference type="Gene3D" id="1.20.1070.10">
    <property type="entry name" value="Rhodopsin 7-helix transmembrane proteins"/>
    <property type="match status" value="2"/>
</dbReference>
<feature type="transmembrane region" description="Helical" evidence="9">
    <location>
        <begin position="323"/>
        <end position="345"/>
    </location>
</feature>
<organism evidence="11 12">
    <name type="scientific">Rotaria sordida</name>
    <dbReference type="NCBI Taxonomy" id="392033"/>
    <lineage>
        <taxon>Eukaryota</taxon>
        <taxon>Metazoa</taxon>
        <taxon>Spiralia</taxon>
        <taxon>Gnathifera</taxon>
        <taxon>Rotifera</taxon>
        <taxon>Eurotatoria</taxon>
        <taxon>Bdelloidea</taxon>
        <taxon>Philodinida</taxon>
        <taxon>Philodinidae</taxon>
        <taxon>Rotaria</taxon>
    </lineage>
</organism>
<accession>A0A814FB10</accession>
<keyword evidence="6" id="KW-0675">Receptor</keyword>